<dbReference type="Proteomes" id="UP000552241">
    <property type="component" value="Unassembled WGS sequence"/>
</dbReference>
<protein>
    <submittedName>
        <fullName evidence="1">GLPGLI family protein</fullName>
    </submittedName>
</protein>
<organism evidence="1 2">
    <name type="scientific">Moheibacter lacus</name>
    <dbReference type="NCBI Taxonomy" id="2745851"/>
    <lineage>
        <taxon>Bacteria</taxon>
        <taxon>Pseudomonadati</taxon>
        <taxon>Bacteroidota</taxon>
        <taxon>Flavobacteriia</taxon>
        <taxon>Flavobacteriales</taxon>
        <taxon>Weeksellaceae</taxon>
        <taxon>Moheibacter</taxon>
    </lineage>
</organism>
<evidence type="ECO:0000313" key="1">
    <source>
        <dbReference type="EMBL" id="MBA5628693.1"/>
    </source>
</evidence>
<dbReference type="AlphaFoldDB" id="A0A838ZR87"/>
<name>A0A838ZR87_9FLAO</name>
<gene>
    <name evidence="1" type="ORF">HU137_02785</name>
</gene>
<comment type="caution">
    <text evidence="1">The sequence shown here is derived from an EMBL/GenBank/DDBJ whole genome shotgun (WGS) entry which is preliminary data.</text>
</comment>
<proteinExistence type="predicted"/>
<keyword evidence="2" id="KW-1185">Reference proteome</keyword>
<accession>A0A838ZR87</accession>
<dbReference type="InterPro" id="IPR005901">
    <property type="entry name" value="GLPGLI"/>
</dbReference>
<evidence type="ECO:0000313" key="2">
    <source>
        <dbReference type="Proteomes" id="UP000552241"/>
    </source>
</evidence>
<dbReference type="Pfam" id="PF09697">
    <property type="entry name" value="Porph_ging"/>
    <property type="match status" value="1"/>
</dbReference>
<dbReference type="RefSeq" id="WP_182042281.1">
    <property type="nucleotide sequence ID" value="NZ_JACDZE010000001.1"/>
</dbReference>
<reference evidence="1 2" key="1">
    <citation type="submission" date="2020-07" db="EMBL/GenBank/DDBJ databases">
        <title>Moheibacter lacus sp. nov., a member of the family Flavobacteriaceae isolated from freshwater lake sediment.</title>
        <authorList>
            <person name="Liu Y."/>
        </authorList>
    </citation>
    <scope>NUCLEOTIDE SEQUENCE [LARGE SCALE GENOMIC DNA]</scope>
    <source>
        <strain evidence="1 2">BDHS18</strain>
    </source>
</reference>
<sequence length="243" mass="28081">MKRLSLFLWIIFMGTQIFAQEQLKVEYEMIPYYNPAQNKKETMPITMLNAYYELFINGSESSYQYLDKIRNDQPKEGFGATIQMGSRGKIYKNTAENLVLEETSIYGKDYLIEDQLKDFKWNISKASKNILGFEVRKATAVLDDKHKTQITAWYAPKLNVKTGPDKYWGLPGIILELESGFKYEDGGSEGFTYKASKVEVLNNFTVIQKPTKGKKVTSEELEEIINKQNEKMMEMYSEGVDKD</sequence>
<dbReference type="NCBIfam" id="TIGR01200">
    <property type="entry name" value="GLPGLI"/>
    <property type="match status" value="1"/>
</dbReference>
<dbReference type="EMBL" id="JACDZE010000001">
    <property type="protein sequence ID" value="MBA5628693.1"/>
    <property type="molecule type" value="Genomic_DNA"/>
</dbReference>